<dbReference type="EMBL" id="JARJLG010000001">
    <property type="protein sequence ID" value="KAJ7784839.1"/>
    <property type="molecule type" value="Genomic_DNA"/>
</dbReference>
<name>A0AAD7KGQ1_9AGAR</name>
<feature type="region of interest" description="Disordered" evidence="1">
    <location>
        <begin position="693"/>
        <end position="733"/>
    </location>
</feature>
<reference evidence="2" key="1">
    <citation type="submission" date="2023-03" db="EMBL/GenBank/DDBJ databases">
        <title>Massive genome expansion in bonnet fungi (Mycena s.s.) driven by repeated elements and novel gene families across ecological guilds.</title>
        <authorList>
            <consortium name="Lawrence Berkeley National Laboratory"/>
            <person name="Harder C.B."/>
            <person name="Miyauchi S."/>
            <person name="Viragh M."/>
            <person name="Kuo A."/>
            <person name="Thoen E."/>
            <person name="Andreopoulos B."/>
            <person name="Lu D."/>
            <person name="Skrede I."/>
            <person name="Drula E."/>
            <person name="Henrissat B."/>
            <person name="Morin E."/>
            <person name="Kohler A."/>
            <person name="Barry K."/>
            <person name="LaButti K."/>
            <person name="Morin E."/>
            <person name="Salamov A."/>
            <person name="Lipzen A."/>
            <person name="Mereny Z."/>
            <person name="Hegedus B."/>
            <person name="Baldrian P."/>
            <person name="Stursova M."/>
            <person name="Weitz H."/>
            <person name="Taylor A."/>
            <person name="Grigoriev I.V."/>
            <person name="Nagy L.G."/>
            <person name="Martin F."/>
            <person name="Kauserud H."/>
        </authorList>
    </citation>
    <scope>NUCLEOTIDE SEQUENCE</scope>
    <source>
        <strain evidence="2">CBHHK188m</strain>
    </source>
</reference>
<feature type="region of interest" description="Disordered" evidence="1">
    <location>
        <begin position="206"/>
        <end position="247"/>
    </location>
</feature>
<proteinExistence type="predicted"/>
<protein>
    <submittedName>
        <fullName evidence="2">Uncharacterized protein</fullName>
    </submittedName>
</protein>
<organism evidence="2 3">
    <name type="scientific">Mycena maculata</name>
    <dbReference type="NCBI Taxonomy" id="230809"/>
    <lineage>
        <taxon>Eukaryota</taxon>
        <taxon>Fungi</taxon>
        <taxon>Dikarya</taxon>
        <taxon>Basidiomycota</taxon>
        <taxon>Agaricomycotina</taxon>
        <taxon>Agaricomycetes</taxon>
        <taxon>Agaricomycetidae</taxon>
        <taxon>Agaricales</taxon>
        <taxon>Marasmiineae</taxon>
        <taxon>Mycenaceae</taxon>
        <taxon>Mycena</taxon>
    </lineage>
</organism>
<comment type="caution">
    <text evidence="2">The sequence shown here is derived from an EMBL/GenBank/DDBJ whole genome shotgun (WGS) entry which is preliminary data.</text>
</comment>
<feature type="compositionally biased region" description="Basic and acidic residues" evidence="1">
    <location>
        <begin position="47"/>
        <end position="58"/>
    </location>
</feature>
<feature type="compositionally biased region" description="Low complexity" evidence="1">
    <location>
        <begin position="142"/>
        <end position="160"/>
    </location>
</feature>
<feature type="compositionally biased region" description="Polar residues" evidence="1">
    <location>
        <begin position="8"/>
        <end position="28"/>
    </location>
</feature>
<keyword evidence="3" id="KW-1185">Reference proteome</keyword>
<feature type="compositionally biased region" description="Low complexity" evidence="1">
    <location>
        <begin position="206"/>
        <end position="215"/>
    </location>
</feature>
<dbReference type="Proteomes" id="UP001215280">
    <property type="component" value="Unassembled WGS sequence"/>
</dbReference>
<dbReference type="AlphaFoldDB" id="A0AAD7KGQ1"/>
<evidence type="ECO:0000256" key="1">
    <source>
        <dbReference type="SAM" id="MobiDB-lite"/>
    </source>
</evidence>
<feature type="region of interest" description="Disordered" evidence="1">
    <location>
        <begin position="1"/>
        <end position="181"/>
    </location>
</feature>
<gene>
    <name evidence="2" type="ORF">DFH07DRAFT_947906</name>
</gene>
<evidence type="ECO:0000313" key="3">
    <source>
        <dbReference type="Proteomes" id="UP001215280"/>
    </source>
</evidence>
<accession>A0AAD7KGQ1</accession>
<sequence length="733" mass="77326">MPEPIVSPTKTIRVSGTDDATSLLPSLRSNRDRPSPATRKISGSGAPRERPSLDREENVFLAGSRATGSGNLTLGAHFDTPPSSRRRVSVLRSQSASPTPSPRHRIPEGLDTGHRSEVEVSDLEEGQILEGRHAPTNPLDTAVAGYNADAENAADDNGAPPTQPPAIPAPATDEAPDHNEPALLAVTPPAQEIDAANNGTVANAQAGEEQAPPAQDIAMGDARSGRKPRWRSTTPPPPNNATRARGPDDPFLVPMPAIEPAPIATIVPALDPGDPGMVGAGHPFIFANGEQAAAHGAAADPAPPMEDVQGEPAPPYAPADQEHAAMPQVYAPPIVIAPAMPAGADEAIAGAAVALAPVADAIAAAGGWGNLQELAAAVPTHRDENPHRKVPAVVQDDPMGPEDLGKVSLTAMNTGNYDELVCNATNAMQNLQPVILKEITDNPARHAFLMPFNGGKTLFTGIPDFSKRATDLLVSVVGNGNATVIPIGPDDPNLRTTAGVPGGYAGPLLMGIEFLDAGSRTKALAYRILAAADRTVAFWVIPTDHFRVTWTAGIWKVSIGEGSEAGRRALRHLIMELLRDDATLRRYLNQATAAFDRRPLDDRARHLALTADPVWNPLMQAFVLFLKPCTTNDIMWKKITDYIAGKTFAKGYYFFKPILDAHAAPGPRCVLCKNDTHFASGCPFPADPEWWGPPGQINTLTEGPLASKKKSEGTDRGRGRGGRGGNGRGGRGF</sequence>
<feature type="compositionally biased region" description="Gly residues" evidence="1">
    <location>
        <begin position="722"/>
        <end position="733"/>
    </location>
</feature>
<feature type="compositionally biased region" description="Basic and acidic residues" evidence="1">
    <location>
        <begin position="105"/>
        <end position="118"/>
    </location>
</feature>
<feature type="compositionally biased region" description="Basic and acidic residues" evidence="1">
    <location>
        <begin position="709"/>
        <end position="718"/>
    </location>
</feature>
<evidence type="ECO:0000313" key="2">
    <source>
        <dbReference type="EMBL" id="KAJ7784839.1"/>
    </source>
</evidence>